<evidence type="ECO:0000313" key="2">
    <source>
        <dbReference type="Proteomes" id="UP000091967"/>
    </source>
</evidence>
<protein>
    <submittedName>
        <fullName evidence="1">Uncharacterized protein</fullName>
    </submittedName>
</protein>
<gene>
    <name evidence="1" type="ORF">FPOA_00019</name>
</gene>
<sequence length="436" mass="49324">MSRKAPIRPEQGSYVQFQLQAGQNKPPYRRDKDILAKLKDSIPQDEAQWQQARQLNGYATTEDVLQTTKDILENRIAKQELRNFICIATCCVNWHLGQKTKAYNTFKSQISSATELTIQKYMSSVRGMVQLLDPVYLTGLRHRAFEGVLLYARIGPSFLTYYNKDVAEFNTCFSAPLCLGPEVQASLPLSLAFIIKYRHTEEYSYTDICDALGTYVLDETAYAKFVLTLENGKPVPCVLPYPEEAEDIRPNRHDSSSIDLEQADVAPEHSPTGETFQLPTTFKIDFKVFATSEALQQKVKQLQEQGQITILPVISNAPLKELQWTPRHEIAANQLVDDLIEDGTLPRKSLRRYKSSYQHDPGSVAVPTGWIKIILPCCIAGEVGPVSIRGPDIETSIEWTNCHGFVLGEHMLFFTLKTLFYISVSIPVSQDERHEK</sequence>
<evidence type="ECO:0000313" key="1">
    <source>
        <dbReference type="EMBL" id="OBS26075.1"/>
    </source>
</evidence>
<proteinExistence type="predicted"/>
<keyword evidence="2" id="KW-1185">Reference proteome</keyword>
<dbReference type="AlphaFoldDB" id="A0A1B8B001"/>
<organism evidence="1 2">
    <name type="scientific">Fusarium poae</name>
    <dbReference type="NCBI Taxonomy" id="36050"/>
    <lineage>
        <taxon>Eukaryota</taxon>
        <taxon>Fungi</taxon>
        <taxon>Dikarya</taxon>
        <taxon>Ascomycota</taxon>
        <taxon>Pezizomycotina</taxon>
        <taxon>Sordariomycetes</taxon>
        <taxon>Hypocreomycetidae</taxon>
        <taxon>Hypocreales</taxon>
        <taxon>Nectriaceae</taxon>
        <taxon>Fusarium</taxon>
    </lineage>
</organism>
<dbReference type="OMA" id="PCCIAGE"/>
<dbReference type="OrthoDB" id="5088056at2759"/>
<dbReference type="EMBL" id="LYXU01000001">
    <property type="protein sequence ID" value="OBS26075.1"/>
    <property type="molecule type" value="Genomic_DNA"/>
</dbReference>
<comment type="caution">
    <text evidence="1">The sequence shown here is derived from an EMBL/GenBank/DDBJ whole genome shotgun (WGS) entry which is preliminary data.</text>
</comment>
<reference evidence="1 2" key="1">
    <citation type="submission" date="2016-06" db="EMBL/GenBank/DDBJ databases">
        <title>Living apart together: crosstalk between the core and supernumerary genomes in a fungal plant pathogen.</title>
        <authorList>
            <person name="Vanheule A."/>
            <person name="Audenaert K."/>
            <person name="Warris S."/>
            <person name="Van De Geest H."/>
            <person name="Schijlen E."/>
            <person name="Hofte M."/>
            <person name="De Saeger S."/>
            <person name="Haesaert G."/>
            <person name="Waalwijk C."/>
            <person name="Van Der Lee T."/>
        </authorList>
    </citation>
    <scope>NUCLEOTIDE SEQUENCE [LARGE SCALE GENOMIC DNA]</scope>
    <source>
        <strain evidence="1 2">2516</strain>
    </source>
</reference>
<dbReference type="Proteomes" id="UP000091967">
    <property type="component" value="Unassembled WGS sequence"/>
</dbReference>
<accession>A0A1B8B001</accession>
<name>A0A1B8B001_FUSPO</name>